<name>A0A1J5SIZ4_9ZZZZ</name>
<organism evidence="1">
    <name type="scientific">mine drainage metagenome</name>
    <dbReference type="NCBI Taxonomy" id="410659"/>
    <lineage>
        <taxon>unclassified sequences</taxon>
        <taxon>metagenomes</taxon>
        <taxon>ecological metagenomes</taxon>
    </lineage>
</organism>
<dbReference type="EMBL" id="MLJW01000081">
    <property type="protein sequence ID" value="OIR01692.1"/>
    <property type="molecule type" value="Genomic_DNA"/>
</dbReference>
<accession>A0A1J5SIZ4</accession>
<protein>
    <recommendedName>
        <fullName evidence="2">General secretion pathway protein M</fullName>
    </recommendedName>
</protein>
<comment type="caution">
    <text evidence="1">The sequence shown here is derived from an EMBL/GenBank/DDBJ whole genome shotgun (WGS) entry which is preliminary data.</text>
</comment>
<evidence type="ECO:0000313" key="1">
    <source>
        <dbReference type="EMBL" id="OIR01692.1"/>
    </source>
</evidence>
<reference evidence="1" key="1">
    <citation type="submission" date="2016-10" db="EMBL/GenBank/DDBJ databases">
        <title>Sequence of Gallionella enrichment culture.</title>
        <authorList>
            <person name="Poehlein A."/>
            <person name="Muehling M."/>
            <person name="Daniel R."/>
        </authorList>
    </citation>
    <scope>NUCLEOTIDE SEQUENCE</scope>
</reference>
<dbReference type="AlphaFoldDB" id="A0A1J5SIZ4"/>
<gene>
    <name evidence="1" type="ORF">GALL_161940</name>
</gene>
<proteinExistence type="predicted"/>
<sequence>MKPGLTFRDLALIRGRLVLAMTLSLLGLSLVLVSLGLVQAARQSHGQALAQYRDAQRRLSEMRGQEQAIGPRLARYGELQKRGYLSQEDRLSWLEQIRRIQAQRGLSGLRFELAPRQPIDPGDAGIELLSSKMKLELQLLHEEDLLGFLADLHTAASAYTRLRSCRLERLPDGGRSQGATAQLVATCSIDWITVGAGK</sequence>
<evidence type="ECO:0008006" key="2">
    <source>
        <dbReference type="Google" id="ProtNLM"/>
    </source>
</evidence>